<accession>A0A0M3IBY1</accession>
<reference evidence="2" key="1">
    <citation type="submission" date="2017-02" db="UniProtKB">
        <authorList>
            <consortium name="WormBaseParasite"/>
        </authorList>
    </citation>
    <scope>IDENTIFICATION</scope>
</reference>
<dbReference type="AlphaFoldDB" id="A0A0M3IBY1"/>
<name>A0A0M3IBY1_ASCLU</name>
<keyword evidence="1" id="KW-1185">Reference proteome</keyword>
<protein>
    <submittedName>
        <fullName evidence="2">Uncharacterized protein</fullName>
    </submittedName>
</protein>
<proteinExistence type="predicted"/>
<sequence>MHSYRRQALLRYNNCSINYAPYTTLIPMTQRIFINGR</sequence>
<evidence type="ECO:0000313" key="2">
    <source>
        <dbReference type="WBParaSite" id="ALUE_0001530501-mRNA-1"/>
    </source>
</evidence>
<dbReference type="WBParaSite" id="ALUE_0001530501-mRNA-1">
    <property type="protein sequence ID" value="ALUE_0001530501-mRNA-1"/>
    <property type="gene ID" value="ALUE_0001530501"/>
</dbReference>
<evidence type="ECO:0000313" key="1">
    <source>
        <dbReference type="Proteomes" id="UP000036681"/>
    </source>
</evidence>
<organism evidence="1 2">
    <name type="scientific">Ascaris lumbricoides</name>
    <name type="common">Giant roundworm</name>
    <dbReference type="NCBI Taxonomy" id="6252"/>
    <lineage>
        <taxon>Eukaryota</taxon>
        <taxon>Metazoa</taxon>
        <taxon>Ecdysozoa</taxon>
        <taxon>Nematoda</taxon>
        <taxon>Chromadorea</taxon>
        <taxon>Rhabditida</taxon>
        <taxon>Spirurina</taxon>
        <taxon>Ascaridomorpha</taxon>
        <taxon>Ascaridoidea</taxon>
        <taxon>Ascarididae</taxon>
        <taxon>Ascaris</taxon>
    </lineage>
</organism>
<dbReference type="Proteomes" id="UP000036681">
    <property type="component" value="Unplaced"/>
</dbReference>